<dbReference type="PANTHER" id="PTHR30055:SF151">
    <property type="entry name" value="TRANSCRIPTIONAL REGULATORY PROTEIN"/>
    <property type="match status" value="1"/>
</dbReference>
<dbReference type="SUPFAM" id="SSF46689">
    <property type="entry name" value="Homeodomain-like"/>
    <property type="match status" value="1"/>
</dbReference>
<dbReference type="InterPro" id="IPR050109">
    <property type="entry name" value="HTH-type_TetR-like_transc_reg"/>
</dbReference>
<dbReference type="RefSeq" id="WP_252439598.1">
    <property type="nucleotide sequence ID" value="NZ_JAGSOV010000035.1"/>
</dbReference>
<evidence type="ECO:0000256" key="4">
    <source>
        <dbReference type="PROSITE-ProRule" id="PRU00335"/>
    </source>
</evidence>
<dbReference type="PROSITE" id="PS50977">
    <property type="entry name" value="HTH_TETR_2"/>
    <property type="match status" value="1"/>
</dbReference>
<dbReference type="Pfam" id="PF02909">
    <property type="entry name" value="TetR_C_1"/>
    <property type="match status" value="1"/>
</dbReference>
<keyword evidence="2 4" id="KW-0238">DNA-binding</keyword>
<dbReference type="InterPro" id="IPR004111">
    <property type="entry name" value="Repressor_TetR_C"/>
</dbReference>
<keyword evidence="1" id="KW-0805">Transcription regulation</keyword>
<dbReference type="Proteomes" id="UP001165283">
    <property type="component" value="Unassembled WGS sequence"/>
</dbReference>
<evidence type="ECO:0000256" key="3">
    <source>
        <dbReference type="ARBA" id="ARBA00023163"/>
    </source>
</evidence>
<comment type="caution">
    <text evidence="6">The sequence shown here is derived from an EMBL/GenBank/DDBJ whole genome shotgun (WGS) entry which is preliminary data.</text>
</comment>
<reference evidence="6" key="1">
    <citation type="submission" date="2021-04" db="EMBL/GenBank/DDBJ databases">
        <title>Pseudonocardia sp. nov., isolated from sandy soil of mangrove forest.</title>
        <authorList>
            <person name="Zan Z."/>
            <person name="Huang R."/>
            <person name="Liu W."/>
        </authorList>
    </citation>
    <scope>NUCLEOTIDE SEQUENCE</scope>
    <source>
        <strain evidence="6">S2-4</strain>
    </source>
</reference>
<gene>
    <name evidence="6" type="ORF">KDL28_16535</name>
</gene>
<evidence type="ECO:0000313" key="6">
    <source>
        <dbReference type="EMBL" id="MCO1656667.1"/>
    </source>
</evidence>
<protein>
    <submittedName>
        <fullName evidence="6">TetR/AcrR family transcriptional regulator C-terminal domain-containing protein</fullName>
    </submittedName>
</protein>
<accession>A0ABT1A0Z2</accession>
<feature type="domain" description="HTH tetR-type" evidence="5">
    <location>
        <begin position="19"/>
        <end position="79"/>
    </location>
</feature>
<dbReference type="Gene3D" id="1.10.10.60">
    <property type="entry name" value="Homeodomain-like"/>
    <property type="match status" value="1"/>
</dbReference>
<evidence type="ECO:0000256" key="1">
    <source>
        <dbReference type="ARBA" id="ARBA00023015"/>
    </source>
</evidence>
<keyword evidence="3" id="KW-0804">Transcription</keyword>
<proteinExistence type="predicted"/>
<dbReference type="InterPro" id="IPR036271">
    <property type="entry name" value="Tet_transcr_reg_TetR-rel_C_sf"/>
</dbReference>
<dbReference type="Gene3D" id="1.10.357.10">
    <property type="entry name" value="Tetracycline Repressor, domain 2"/>
    <property type="match status" value="1"/>
</dbReference>
<organism evidence="6 7">
    <name type="scientific">Pseudonocardia humida</name>
    <dbReference type="NCBI Taxonomy" id="2800819"/>
    <lineage>
        <taxon>Bacteria</taxon>
        <taxon>Bacillati</taxon>
        <taxon>Actinomycetota</taxon>
        <taxon>Actinomycetes</taxon>
        <taxon>Pseudonocardiales</taxon>
        <taxon>Pseudonocardiaceae</taxon>
        <taxon>Pseudonocardia</taxon>
    </lineage>
</organism>
<name>A0ABT1A0Z2_9PSEU</name>
<evidence type="ECO:0000259" key="5">
    <source>
        <dbReference type="PROSITE" id="PS50977"/>
    </source>
</evidence>
<evidence type="ECO:0000313" key="7">
    <source>
        <dbReference type="Proteomes" id="UP001165283"/>
    </source>
</evidence>
<sequence length="229" mass="24406">MAGSIWLRRERTGRGPVPEHSRAEITAVAVALADADGLAAVSMRKVAAAIGTGPASLYRYVDNRDELVELMADAVIGEIDLDRPPSDDWLADLVALAHAIRGVYRRHRWLLDVVPGRGLGPNTVDVMERALAAMSVLDVPAATKMETFALLNATVVLLVRTEAAVPDPTGEYARAHVEFLASVAAAGGHPHLAAALADPRPAPDPGEDLVDRVLPRVLAGLLDTTRRTR</sequence>
<dbReference type="PANTHER" id="PTHR30055">
    <property type="entry name" value="HTH-TYPE TRANSCRIPTIONAL REGULATOR RUTR"/>
    <property type="match status" value="1"/>
</dbReference>
<dbReference type="SUPFAM" id="SSF48498">
    <property type="entry name" value="Tetracyclin repressor-like, C-terminal domain"/>
    <property type="match status" value="1"/>
</dbReference>
<dbReference type="EMBL" id="JAGSOV010000035">
    <property type="protein sequence ID" value="MCO1656667.1"/>
    <property type="molecule type" value="Genomic_DNA"/>
</dbReference>
<dbReference type="Pfam" id="PF00440">
    <property type="entry name" value="TetR_N"/>
    <property type="match status" value="1"/>
</dbReference>
<dbReference type="InterPro" id="IPR001647">
    <property type="entry name" value="HTH_TetR"/>
</dbReference>
<evidence type="ECO:0000256" key="2">
    <source>
        <dbReference type="ARBA" id="ARBA00023125"/>
    </source>
</evidence>
<feature type="DNA-binding region" description="H-T-H motif" evidence="4">
    <location>
        <begin position="42"/>
        <end position="61"/>
    </location>
</feature>
<dbReference type="InterPro" id="IPR009057">
    <property type="entry name" value="Homeodomain-like_sf"/>
</dbReference>
<keyword evidence="7" id="KW-1185">Reference proteome</keyword>